<gene>
    <name evidence="3" type="ORF">TWF481_005336</name>
</gene>
<evidence type="ECO:0000256" key="1">
    <source>
        <dbReference type="SAM" id="Coils"/>
    </source>
</evidence>
<keyword evidence="1" id="KW-0175">Coiled coil</keyword>
<keyword evidence="4" id="KW-1185">Reference proteome</keyword>
<organism evidence="3 4">
    <name type="scientific">Arthrobotrys musiformis</name>
    <dbReference type="NCBI Taxonomy" id="47236"/>
    <lineage>
        <taxon>Eukaryota</taxon>
        <taxon>Fungi</taxon>
        <taxon>Dikarya</taxon>
        <taxon>Ascomycota</taxon>
        <taxon>Pezizomycotina</taxon>
        <taxon>Orbiliomycetes</taxon>
        <taxon>Orbiliales</taxon>
        <taxon>Orbiliaceae</taxon>
        <taxon>Arthrobotrys</taxon>
    </lineage>
</organism>
<protein>
    <submittedName>
        <fullName evidence="3">Uncharacterized protein</fullName>
    </submittedName>
</protein>
<dbReference type="EMBL" id="JAVHJL010000003">
    <property type="protein sequence ID" value="KAK6506876.1"/>
    <property type="molecule type" value="Genomic_DNA"/>
</dbReference>
<sequence length="495" mass="54811">MVVPMLKPDPLANTDTPSRLAPELAILLAFGEHFKDVTPKDTRFWEICGRLNRMSDVAVGQICATEVNSICSDTGTLSQPDVPPEPNQTISKLNARQLGNNSGPDSNNCNPMGDRILSTIGYNGQRRSKRPSIFDLSLEELAGQDTTISECSTRNSSVFSGSSTLVSEGSTVNCDIPWPRTPTSKEIEIPELLPVYLSYPDQHILLTSAQSILEQSCHSFIQKWSPSTLLTEGFTHPESAELPKWINLIMHRLPSLSEKSIDTTVLQADDGRTSTIDTLSQSVSQMRHTVVHRLKLPAESLQYMVQNTITFAKFLKDDETRINKLQRILEKLISLSEELENGKATLRGKLKRELGEIGEARAELDKWERLALVKIWADDKTIRGTIKVNIHEVLGEAEPEPDIISVGINTGDVIGKEPEKVNPDRPGKLVPLKRASEAATLSRFMTFTRTRLGNYLSDFGEFCRGALDVGNAKGSINDDNPEGQGSMETFYSQSF</sequence>
<feature type="region of interest" description="Disordered" evidence="2">
    <location>
        <begin position="473"/>
        <end position="495"/>
    </location>
</feature>
<dbReference type="Proteomes" id="UP001370758">
    <property type="component" value="Unassembled WGS sequence"/>
</dbReference>
<name>A0AAV9WDF7_9PEZI</name>
<comment type="caution">
    <text evidence="3">The sequence shown here is derived from an EMBL/GenBank/DDBJ whole genome shotgun (WGS) entry which is preliminary data.</text>
</comment>
<feature type="compositionally biased region" description="Polar residues" evidence="2">
    <location>
        <begin position="486"/>
        <end position="495"/>
    </location>
</feature>
<proteinExistence type="predicted"/>
<dbReference type="AlphaFoldDB" id="A0AAV9WDF7"/>
<feature type="coiled-coil region" evidence="1">
    <location>
        <begin position="315"/>
        <end position="370"/>
    </location>
</feature>
<evidence type="ECO:0000313" key="3">
    <source>
        <dbReference type="EMBL" id="KAK6506876.1"/>
    </source>
</evidence>
<accession>A0AAV9WDF7</accession>
<evidence type="ECO:0000256" key="2">
    <source>
        <dbReference type="SAM" id="MobiDB-lite"/>
    </source>
</evidence>
<reference evidence="3 4" key="1">
    <citation type="submission" date="2023-08" db="EMBL/GenBank/DDBJ databases">
        <authorList>
            <person name="Palmer J.M."/>
        </authorList>
    </citation>
    <scope>NUCLEOTIDE SEQUENCE [LARGE SCALE GENOMIC DNA]</scope>
    <source>
        <strain evidence="3 4">TWF481</strain>
    </source>
</reference>
<evidence type="ECO:0000313" key="4">
    <source>
        <dbReference type="Proteomes" id="UP001370758"/>
    </source>
</evidence>